<evidence type="ECO:0000256" key="4">
    <source>
        <dbReference type="SAM" id="MobiDB-lite"/>
    </source>
</evidence>
<dbReference type="GO" id="GO:0005634">
    <property type="term" value="C:nucleus"/>
    <property type="evidence" value="ECO:0007669"/>
    <property type="project" value="UniProtKB-SubCell"/>
</dbReference>
<dbReference type="SUPFAM" id="SSF52540">
    <property type="entry name" value="P-loop containing nucleoside triphosphate hydrolases"/>
    <property type="match status" value="1"/>
</dbReference>
<feature type="region of interest" description="Disordered" evidence="4">
    <location>
        <begin position="912"/>
        <end position="942"/>
    </location>
</feature>
<gene>
    <name evidence="6" type="ORF">Cvel_12928</name>
</gene>
<evidence type="ECO:0000313" key="6">
    <source>
        <dbReference type="EMBL" id="CEM54635.1"/>
    </source>
</evidence>
<accession>A0A0G4IBW9</accession>
<comment type="subcellular location">
    <subcellularLocation>
        <location evidence="2">Nucleus</location>
    </subcellularLocation>
</comment>
<dbReference type="PhylomeDB" id="A0A0G4IBW9"/>
<feature type="coiled-coil region" evidence="3">
    <location>
        <begin position="1030"/>
        <end position="1074"/>
    </location>
</feature>
<comment type="similarity">
    <text evidence="2">Belongs to the SMC family.</text>
</comment>
<dbReference type="GO" id="GO:0051276">
    <property type="term" value="P:chromosome organization"/>
    <property type="evidence" value="ECO:0007669"/>
    <property type="project" value="InterPro"/>
</dbReference>
<feature type="region of interest" description="Disordered" evidence="4">
    <location>
        <begin position="1272"/>
        <end position="1296"/>
    </location>
</feature>
<name>A0A0G4IBW9_9ALVE</name>
<dbReference type="Pfam" id="PF06470">
    <property type="entry name" value="SMC_hinge"/>
    <property type="match status" value="1"/>
</dbReference>
<sequence length="1296" mass="146363">MHIKILRIRGYKTYRDPVEIHFNENYNAIVGLNGAGKSNLLSAIEFVLPEMYSAAGRQHTRELLHEGINQSQSAFVEVVFDNTDRKLPYQKDEVSIRRQFANKKDEWLVDGKHVTKRELDEILESAGFGRSGAQSSIVRQGRIAEFALMGDAKRLDLLKEVAGTRQYDDKRREAEKVMLETAGRRAQATETLDAIAEKVKTLAAENEELRKCAELERRKKILEWSLNEKEWKDAQSKLESLLGEKEEVEESVAELKATVDRKLAAIEKQATEVKNMEERLADEKSKQRMTQKDLSDARNEKYKTELELDAQKKSVTGMREDMELAKREKEDLERDIARLEGELKEGAGGANGGAAAAAAAAGSSTSELSALREEVEEKKRELEEAQLKHQLLKAKQGRKKQYNSVQERNKALDAQEKELLKIKEQSQKNVAKLRKDAGILRARGQQSGEGSLVQKLMDKDTKLQKKLADETAVLNDLDLKKTQATGRSQEVNGQLDEVQRELTQVNHKLRDVQYQKGGLMNVKQRRGLEVAREFAKDRARSNEGDALGTLVELIDVRREAEIAAEAIGGNELWNFVVKDDEIGTRLIRDVRLRDSVFLNVCPLNQVTKRLKRWRYPTGEGNVTPLVDMISCSDEVRPAVVQTFGKALLVDNDDTALRLMRKEGWEFDLVTPQGTIYRVDRAIKGGSTDKLKRIELTKREKDLLIRQGHLQRRRDELQSERETVEEALRRLHQDRTQVGRRIDLLDNERKQTLDEVRQANMDFERDQLEVKNKEESAKEFEDSIRNADMKLQFLRSERLNNTLGNLTEGDMEQLAECIETEKKLGPEVVRLEEELRELKMDTEEKEATLKRKQQDVRDRGAELLKLQMELDREQRELQLRENERTEAKEKFEKATGAFDEISKVVEGLEEKLEGRKRGAQGGRGGAGAAASSSSSSGDRKGLRAHLSSLRESLSADEERASREQSRAETLMEKIAEQQRLVQEKNARVASHPPVAVGGGGGRRSGEAEENQFEGKSRQWLSNELQKTNHKLKKFNNVNRKATHQVSEYEAKEAQMRTKKGELDESDEKIKELIKRTDAEKASTLKAAFDAVGKHFAEVFGEMQQGGKAKLELIKMTDAEMEKARTSTQELVPAAAASSLALLPSEAESFKGVGVHVSFSGKSQSFLPMNLLSGGQKTLVALSLIFAIQRYDPAPFYLLDEVDAALDNQYRAAVAETISRQTPKGRGGSGPGAQFILTTFRAELLEPSDIRLGVTIREKVSRVKPIGLEEAKAIIMENEQREREKEQKESKNRGGGAN</sequence>
<feature type="coiled-coil region" evidence="3">
    <location>
        <begin position="827"/>
        <end position="889"/>
    </location>
</feature>
<dbReference type="InterPro" id="IPR003395">
    <property type="entry name" value="RecF/RecN/SMC_N"/>
</dbReference>
<dbReference type="Gene3D" id="3.30.70.1620">
    <property type="match status" value="1"/>
</dbReference>
<feature type="region of interest" description="Disordered" evidence="4">
    <location>
        <begin position="276"/>
        <end position="305"/>
    </location>
</feature>
<dbReference type="EMBL" id="CDMZ01005803">
    <property type="protein sequence ID" value="CEM54635.1"/>
    <property type="molecule type" value="Genomic_DNA"/>
</dbReference>
<feature type="region of interest" description="Disordered" evidence="4">
    <location>
        <begin position="982"/>
        <end position="1015"/>
    </location>
</feature>
<reference evidence="6" key="1">
    <citation type="submission" date="2014-11" db="EMBL/GenBank/DDBJ databases">
        <authorList>
            <person name="Otto D Thomas"/>
            <person name="Naeem Raeece"/>
        </authorList>
    </citation>
    <scope>NUCLEOTIDE SEQUENCE</scope>
</reference>
<protein>
    <recommendedName>
        <fullName evidence="2">Structural maintenance of chromosomes protein</fullName>
    </recommendedName>
</protein>
<dbReference type="Gene3D" id="1.20.1060.20">
    <property type="match status" value="1"/>
</dbReference>
<feature type="coiled-coil region" evidence="3">
    <location>
        <begin position="488"/>
        <end position="515"/>
    </location>
</feature>
<dbReference type="InterPro" id="IPR027417">
    <property type="entry name" value="P-loop_NTPase"/>
</dbReference>
<organism evidence="6">
    <name type="scientific">Chromera velia CCMP2878</name>
    <dbReference type="NCBI Taxonomy" id="1169474"/>
    <lineage>
        <taxon>Eukaryota</taxon>
        <taxon>Sar</taxon>
        <taxon>Alveolata</taxon>
        <taxon>Colpodellida</taxon>
        <taxon>Chromeraceae</taxon>
        <taxon>Chromera</taxon>
    </lineage>
</organism>
<dbReference type="GO" id="GO:0005524">
    <property type="term" value="F:ATP binding"/>
    <property type="evidence" value="ECO:0007669"/>
    <property type="project" value="InterPro"/>
</dbReference>
<dbReference type="GO" id="GO:0016887">
    <property type="term" value="F:ATP hydrolysis activity"/>
    <property type="evidence" value="ECO:0007669"/>
    <property type="project" value="InterPro"/>
</dbReference>
<feature type="domain" description="SMC hinge" evidence="5">
    <location>
        <begin position="544"/>
        <end position="659"/>
    </location>
</feature>
<evidence type="ECO:0000256" key="2">
    <source>
        <dbReference type="PIRNR" id="PIRNR005719"/>
    </source>
</evidence>
<dbReference type="InterPro" id="IPR010935">
    <property type="entry name" value="SMC_hinge"/>
</dbReference>
<proteinExistence type="inferred from homology"/>
<dbReference type="SMART" id="SM00968">
    <property type="entry name" value="SMC_hinge"/>
    <property type="match status" value="1"/>
</dbReference>
<evidence type="ECO:0000256" key="3">
    <source>
        <dbReference type="SAM" id="Coils"/>
    </source>
</evidence>
<dbReference type="SUPFAM" id="SSF75553">
    <property type="entry name" value="Smc hinge domain"/>
    <property type="match status" value="1"/>
</dbReference>
<dbReference type="PANTHER" id="PTHR43977">
    <property type="entry name" value="STRUCTURAL MAINTENANCE OF CHROMOSOMES PROTEIN 3"/>
    <property type="match status" value="1"/>
</dbReference>
<feature type="compositionally biased region" description="Basic and acidic residues" evidence="4">
    <location>
        <begin position="1272"/>
        <end position="1290"/>
    </location>
</feature>
<dbReference type="PIRSF" id="PIRSF005719">
    <property type="entry name" value="SMC"/>
    <property type="match status" value="1"/>
</dbReference>
<keyword evidence="1 3" id="KW-0175">Coiled coil</keyword>
<dbReference type="InterPro" id="IPR024704">
    <property type="entry name" value="SMC"/>
</dbReference>
<keyword evidence="2" id="KW-0539">Nucleus</keyword>
<dbReference type="VEuPathDB" id="CryptoDB:Cvel_12928"/>
<feature type="coiled-coil region" evidence="3">
    <location>
        <begin position="706"/>
        <end position="796"/>
    </location>
</feature>
<dbReference type="InterPro" id="IPR036277">
    <property type="entry name" value="SMC_hinge_sf"/>
</dbReference>
<dbReference type="Gene3D" id="3.40.50.300">
    <property type="entry name" value="P-loop containing nucleotide triphosphate hydrolases"/>
    <property type="match status" value="2"/>
</dbReference>
<evidence type="ECO:0000256" key="1">
    <source>
        <dbReference type="ARBA" id="ARBA00023054"/>
    </source>
</evidence>
<dbReference type="Pfam" id="PF02463">
    <property type="entry name" value="SMC_N"/>
    <property type="match status" value="1"/>
</dbReference>
<dbReference type="GO" id="GO:0005694">
    <property type="term" value="C:chromosome"/>
    <property type="evidence" value="ECO:0007669"/>
    <property type="project" value="InterPro"/>
</dbReference>
<evidence type="ECO:0000259" key="5">
    <source>
        <dbReference type="SMART" id="SM00968"/>
    </source>
</evidence>